<reference evidence="3" key="1">
    <citation type="journal article" date="2024" name="Antonie Van Leeuwenhoek">
        <title>Bradyrhizobium ontarionense sp. nov., a novel bacterial symbiont isolated from Aeschynomene indica (Indian jointvetch), harbours photosynthesis, nitrogen fixation and nitrous oxide (N2O) reductase genes.</title>
        <authorList>
            <person name="Bromfield E.S.P."/>
            <person name="Cloutier S."/>
        </authorList>
    </citation>
    <scope>NUCLEOTIDE SEQUENCE</scope>
    <source>
        <strain evidence="3">A19</strain>
    </source>
</reference>
<keyword evidence="4" id="KW-1185">Reference proteome</keyword>
<feature type="signal peptide" evidence="2">
    <location>
        <begin position="1"/>
        <end position="24"/>
    </location>
</feature>
<accession>A0ABY3R6H3</accession>
<evidence type="ECO:0000313" key="3">
    <source>
        <dbReference type="EMBL" id="UFZ02886.1"/>
    </source>
</evidence>
<keyword evidence="2" id="KW-0732">Signal</keyword>
<protein>
    <submittedName>
        <fullName evidence="3">Uncharacterized protein</fullName>
    </submittedName>
</protein>
<feature type="compositionally biased region" description="Low complexity" evidence="1">
    <location>
        <begin position="42"/>
        <end position="57"/>
    </location>
</feature>
<feature type="region of interest" description="Disordered" evidence="1">
    <location>
        <begin position="26"/>
        <end position="112"/>
    </location>
</feature>
<dbReference type="Proteomes" id="UP001431010">
    <property type="component" value="Chromosome"/>
</dbReference>
<dbReference type="EMBL" id="CP088156">
    <property type="protein sequence ID" value="UFZ02886.1"/>
    <property type="molecule type" value="Genomic_DNA"/>
</dbReference>
<proteinExistence type="predicted"/>
<evidence type="ECO:0000256" key="2">
    <source>
        <dbReference type="SAM" id="SignalP"/>
    </source>
</evidence>
<gene>
    <name evidence="3" type="ORF">LQG66_27025</name>
</gene>
<organism evidence="3 4">
    <name type="scientific">Bradyrhizobium ontarionense</name>
    <dbReference type="NCBI Taxonomy" id="2898149"/>
    <lineage>
        <taxon>Bacteria</taxon>
        <taxon>Pseudomonadati</taxon>
        <taxon>Pseudomonadota</taxon>
        <taxon>Alphaproteobacteria</taxon>
        <taxon>Hyphomicrobiales</taxon>
        <taxon>Nitrobacteraceae</taxon>
        <taxon>Bradyrhizobium</taxon>
    </lineage>
</organism>
<evidence type="ECO:0000313" key="4">
    <source>
        <dbReference type="Proteomes" id="UP001431010"/>
    </source>
</evidence>
<evidence type="ECO:0000256" key="1">
    <source>
        <dbReference type="SAM" id="MobiDB-lite"/>
    </source>
</evidence>
<feature type="compositionally biased region" description="Pro residues" evidence="1">
    <location>
        <begin position="30"/>
        <end position="41"/>
    </location>
</feature>
<dbReference type="RefSeq" id="WP_231318671.1">
    <property type="nucleotide sequence ID" value="NZ_CP088156.1"/>
</dbReference>
<feature type="chain" id="PRO_5045070754" evidence="2">
    <location>
        <begin position="25"/>
        <end position="112"/>
    </location>
</feature>
<name>A0ABY3R6H3_9BRAD</name>
<sequence>MIKFSGIAVASVLALGLAVGTAFAQSAPAPDTPAQPAPAASPAPVATASPAPAASTDKAGDTKPAGDATTPKKKRTKTTRQEVEHSLRTGKVPSRYRSRVPKEYQRYIPFER</sequence>
<feature type="compositionally biased region" description="Basic and acidic residues" evidence="1">
    <location>
        <begin position="100"/>
        <end position="112"/>
    </location>
</feature>